<comment type="caution">
    <text evidence="2">The sequence shown here is derived from an EMBL/GenBank/DDBJ whole genome shotgun (WGS) entry which is preliminary data.</text>
</comment>
<gene>
    <name evidence="2" type="ORF">DCF25_08715</name>
</gene>
<dbReference type="EMBL" id="QBMC01000045">
    <property type="protein sequence ID" value="PZO19385.1"/>
    <property type="molecule type" value="Genomic_DNA"/>
</dbReference>
<dbReference type="Pfam" id="PF11237">
    <property type="entry name" value="DUF3038"/>
    <property type="match status" value="2"/>
</dbReference>
<proteinExistence type="predicted"/>
<reference evidence="3" key="1">
    <citation type="submission" date="2018-04" db="EMBL/GenBank/DDBJ databases">
        <authorList>
            <person name="Cornet L."/>
        </authorList>
    </citation>
    <scope>NUCLEOTIDE SEQUENCE [LARGE SCALE GENOMIC DNA]</scope>
</reference>
<name>A0A2W4WAE8_9CYAN</name>
<organism evidence="2 3">
    <name type="scientific">Leptolyngbya foveolarum</name>
    <dbReference type="NCBI Taxonomy" id="47253"/>
    <lineage>
        <taxon>Bacteria</taxon>
        <taxon>Bacillati</taxon>
        <taxon>Cyanobacteriota</taxon>
        <taxon>Cyanophyceae</taxon>
        <taxon>Leptolyngbyales</taxon>
        <taxon>Leptolyngbyaceae</taxon>
        <taxon>Leptolyngbya group</taxon>
        <taxon>Leptolyngbya</taxon>
    </lineage>
</organism>
<evidence type="ECO:0000256" key="1">
    <source>
        <dbReference type="SAM" id="MobiDB-lite"/>
    </source>
</evidence>
<dbReference type="AlphaFoldDB" id="A0A2W4WAE8"/>
<protein>
    <recommendedName>
        <fullName evidence="4">DUF3038 domain-containing protein</fullName>
    </recommendedName>
</protein>
<evidence type="ECO:0000313" key="3">
    <source>
        <dbReference type="Proteomes" id="UP000249354"/>
    </source>
</evidence>
<reference evidence="2 3" key="2">
    <citation type="submission" date="2018-06" db="EMBL/GenBank/DDBJ databases">
        <title>Metagenomic assembly of (sub)arctic Cyanobacteria and their associated microbiome from non-axenic cultures.</title>
        <authorList>
            <person name="Baurain D."/>
        </authorList>
    </citation>
    <scope>NUCLEOTIDE SEQUENCE [LARGE SCALE GENOMIC DNA]</scope>
    <source>
        <strain evidence="2">ULC129bin1</strain>
    </source>
</reference>
<evidence type="ECO:0008006" key="4">
    <source>
        <dbReference type="Google" id="ProtNLM"/>
    </source>
</evidence>
<evidence type="ECO:0000313" key="2">
    <source>
        <dbReference type="EMBL" id="PZO19385.1"/>
    </source>
</evidence>
<feature type="region of interest" description="Disordered" evidence="1">
    <location>
        <begin position="1"/>
        <end position="24"/>
    </location>
</feature>
<accession>A0A2W4WAE8</accession>
<sequence>MDALPNNLPTNPSGNAPADDATKNQVASLTAAQLRDIKAQLDLVLMALEALTHIGSESVLETAKTLQLENILSDRVGLWRLRQSSPLRKGQGRKKLDVEEARALVLVICRLSAAHHEKVRQAVATLEQSTQQGEPPHRAAILGDYLDNFSNLYSDRMSEEALLPHPAAPTQNTTIQNTVAQNTATQSTANQTLTQLSFRLLIDLLFYSAPNGERQLWLALLDRAVQ</sequence>
<dbReference type="InterPro" id="IPR021399">
    <property type="entry name" value="DUF3038"/>
</dbReference>
<dbReference type="Proteomes" id="UP000249354">
    <property type="component" value="Unassembled WGS sequence"/>
</dbReference>